<dbReference type="EMBL" id="CP014224">
    <property type="protein sequence ID" value="ANW96072.1"/>
    <property type="molecule type" value="Genomic_DNA"/>
</dbReference>
<organism evidence="3 4">
    <name type="scientific">Wenyingzhuangia fucanilytica</name>
    <dbReference type="NCBI Taxonomy" id="1790137"/>
    <lineage>
        <taxon>Bacteria</taxon>
        <taxon>Pseudomonadati</taxon>
        <taxon>Bacteroidota</taxon>
        <taxon>Flavobacteriia</taxon>
        <taxon>Flavobacteriales</taxon>
        <taxon>Flavobacteriaceae</taxon>
        <taxon>Wenyingzhuangia</taxon>
    </lineage>
</organism>
<dbReference type="OrthoDB" id="1495241at2"/>
<dbReference type="SMART" id="SM00465">
    <property type="entry name" value="GIYc"/>
    <property type="match status" value="1"/>
</dbReference>
<name>A0A1B1Y5L4_9FLAO</name>
<accession>A0A1B1Y5L4</accession>
<dbReference type="KEGG" id="wfu:AXE80_07180"/>
<dbReference type="Proteomes" id="UP000092967">
    <property type="component" value="Chromosome"/>
</dbReference>
<dbReference type="PANTHER" id="PTHR34477">
    <property type="entry name" value="UPF0213 PROTEIN YHBQ"/>
    <property type="match status" value="1"/>
</dbReference>
<evidence type="ECO:0000313" key="4">
    <source>
        <dbReference type="Proteomes" id="UP000092967"/>
    </source>
</evidence>
<sequence length="104" mass="12251">MPGYLYILKCSDDTFYTGSTIDLEKRIAQHNSGLGANYTKKRLPVVLVYQQYFLNIADAFYYEKKIQKWSKAKKLAIINDQWELLPKLSECKNKTHFSNYEDEN</sequence>
<dbReference type="AlphaFoldDB" id="A0A1B1Y5L4"/>
<evidence type="ECO:0000256" key="1">
    <source>
        <dbReference type="ARBA" id="ARBA00007435"/>
    </source>
</evidence>
<proteinExistence type="inferred from homology"/>
<dbReference type="CDD" id="cd10456">
    <property type="entry name" value="GIY-YIG_UPF0213"/>
    <property type="match status" value="1"/>
</dbReference>
<dbReference type="PROSITE" id="PS50164">
    <property type="entry name" value="GIY_YIG"/>
    <property type="match status" value="1"/>
</dbReference>
<reference evidence="3 4" key="1">
    <citation type="submission" date="2016-02" db="EMBL/GenBank/DDBJ databases">
        <authorList>
            <person name="Wen L."/>
            <person name="He K."/>
            <person name="Yang H."/>
        </authorList>
    </citation>
    <scope>NUCLEOTIDE SEQUENCE [LARGE SCALE GENOMIC DNA]</scope>
    <source>
        <strain evidence="3 4">CZ1127</strain>
    </source>
</reference>
<dbReference type="InterPro" id="IPR050190">
    <property type="entry name" value="UPF0213_domain"/>
</dbReference>
<dbReference type="InterPro" id="IPR035901">
    <property type="entry name" value="GIY-YIG_endonuc_sf"/>
</dbReference>
<gene>
    <name evidence="3" type="ORF">AXE80_07180</name>
</gene>
<evidence type="ECO:0000313" key="3">
    <source>
        <dbReference type="EMBL" id="ANW96072.1"/>
    </source>
</evidence>
<dbReference type="RefSeq" id="WP_068825826.1">
    <property type="nucleotide sequence ID" value="NZ_CP014224.1"/>
</dbReference>
<dbReference type="PANTHER" id="PTHR34477:SF1">
    <property type="entry name" value="UPF0213 PROTEIN YHBQ"/>
    <property type="match status" value="1"/>
</dbReference>
<dbReference type="SUPFAM" id="SSF82771">
    <property type="entry name" value="GIY-YIG endonuclease"/>
    <property type="match status" value="1"/>
</dbReference>
<evidence type="ECO:0000259" key="2">
    <source>
        <dbReference type="PROSITE" id="PS50164"/>
    </source>
</evidence>
<feature type="domain" description="GIY-YIG" evidence="2">
    <location>
        <begin position="1"/>
        <end position="76"/>
    </location>
</feature>
<protein>
    <recommendedName>
        <fullName evidence="2">GIY-YIG domain-containing protein</fullName>
    </recommendedName>
</protein>
<dbReference type="Gene3D" id="3.40.1440.10">
    <property type="entry name" value="GIY-YIG endonuclease"/>
    <property type="match status" value="1"/>
</dbReference>
<keyword evidence="4" id="KW-1185">Reference proteome</keyword>
<dbReference type="InterPro" id="IPR000305">
    <property type="entry name" value="GIY-YIG_endonuc"/>
</dbReference>
<comment type="similarity">
    <text evidence="1">Belongs to the UPF0213 family.</text>
</comment>
<dbReference type="Pfam" id="PF01541">
    <property type="entry name" value="GIY-YIG"/>
    <property type="match status" value="1"/>
</dbReference>